<dbReference type="STRING" id="1314785.A0A165BD78"/>
<feature type="compositionally biased region" description="Low complexity" evidence="1">
    <location>
        <begin position="581"/>
        <end position="604"/>
    </location>
</feature>
<feature type="compositionally biased region" description="Polar residues" evidence="1">
    <location>
        <begin position="33"/>
        <end position="53"/>
    </location>
</feature>
<feature type="compositionally biased region" description="Low complexity" evidence="1">
    <location>
        <begin position="194"/>
        <end position="211"/>
    </location>
</feature>
<feature type="compositionally biased region" description="Basic and acidic residues" evidence="1">
    <location>
        <begin position="442"/>
        <end position="458"/>
    </location>
</feature>
<feature type="compositionally biased region" description="Polar residues" evidence="1">
    <location>
        <begin position="567"/>
        <end position="580"/>
    </location>
</feature>
<dbReference type="GO" id="GO:0034063">
    <property type="term" value="P:stress granule assembly"/>
    <property type="evidence" value="ECO:0007669"/>
    <property type="project" value="TreeGrafter"/>
</dbReference>
<dbReference type="FunCoup" id="A0A165BD78">
    <property type="interactions" value="82"/>
</dbReference>
<feature type="compositionally biased region" description="Polar residues" evidence="1">
    <location>
        <begin position="350"/>
        <end position="363"/>
    </location>
</feature>
<dbReference type="OrthoDB" id="2275718at2759"/>
<dbReference type="AlphaFoldDB" id="A0A165BD78"/>
<feature type="compositionally biased region" description="Low complexity" evidence="1">
    <location>
        <begin position="364"/>
        <end position="382"/>
    </location>
</feature>
<organism evidence="3 4">
    <name type="scientific">Laetiporus sulphureus 93-53</name>
    <dbReference type="NCBI Taxonomy" id="1314785"/>
    <lineage>
        <taxon>Eukaryota</taxon>
        <taxon>Fungi</taxon>
        <taxon>Dikarya</taxon>
        <taxon>Basidiomycota</taxon>
        <taxon>Agaricomycotina</taxon>
        <taxon>Agaricomycetes</taxon>
        <taxon>Polyporales</taxon>
        <taxon>Laetiporus</taxon>
    </lineage>
</organism>
<feature type="compositionally biased region" description="Polar residues" evidence="1">
    <location>
        <begin position="459"/>
        <end position="475"/>
    </location>
</feature>
<gene>
    <name evidence="3" type="ORF">LAESUDRAFT_665282</name>
</gene>
<accession>A0A165BD78</accession>
<feature type="domain" description="LsmAD" evidence="2">
    <location>
        <begin position="241"/>
        <end position="313"/>
    </location>
</feature>
<sequence>MATTARQPKPQRKGMPEPAARRPTAWTGARASPTYSPSTPNARLPNGASSAATSGAFPPLGNTNSAGSTPPPRTSGDGPHDRVLAQLSGLVGTTITLSTKTHLRYEGSIASTSGEGDTTGVTLRDVKELTTSGAPLREQLFIAATNIDQWSSGPADSKAPATQPAVNGDTFKTDVDISKATALRRERALQAWQPSEEPGASASASASTSPPQLNNALRDELTFGPGAGGSWDQFAANEKLFGVRAGFDEEAYTTRLDRNAPNFKERERRAAAIANEIMQSSTSNPHIAEERTQNLVGDSSTNEEEKYGAVVRSANAYVPPGARKGNASAPTKPEKQALPKVSVEAPDGSSVPTDKVGTSTSTTAGAIPPKAGSPAPAAGAKPSADDAFREFVSSEKDRLMKRKQVLMKNEMDKRMAELVKFSKSFKLNKPIPEDLVPILAKDEEKQRQIREKSTKDAESSNARAIGTSNTITASATVARLPGASNPPGSAKPPAAQPAIAKAAAAGAQKLADQAKSGEGKRVSMYIQPIPAFKGKRSSAAPTPAAGAGARAPSGGANAVGNGPLSPTAANRLNVNASSFRPNPKSVSPSGPSPGVNGSSSSPKPKQAEGAASPQTQGPPNPFFGTRIPKKAPPVHIKDDFNPFKYNKVVDAAQVGASDFVRPTVRRMLTWS</sequence>
<feature type="compositionally biased region" description="Low complexity" evidence="1">
    <location>
        <begin position="537"/>
        <end position="558"/>
    </location>
</feature>
<name>A0A165BD78_9APHY</name>
<feature type="region of interest" description="Disordered" evidence="1">
    <location>
        <begin position="151"/>
        <end position="170"/>
    </location>
</feature>
<proteinExistence type="predicted"/>
<dbReference type="Pfam" id="PF06741">
    <property type="entry name" value="LsmAD"/>
    <property type="match status" value="1"/>
</dbReference>
<evidence type="ECO:0000313" key="3">
    <source>
        <dbReference type="EMBL" id="KZT00786.1"/>
    </source>
</evidence>
<evidence type="ECO:0000259" key="2">
    <source>
        <dbReference type="SMART" id="SM01272"/>
    </source>
</evidence>
<feature type="region of interest" description="Disordered" evidence="1">
    <location>
        <begin position="318"/>
        <end position="386"/>
    </location>
</feature>
<dbReference type="GO" id="GO:0003729">
    <property type="term" value="F:mRNA binding"/>
    <property type="evidence" value="ECO:0007669"/>
    <property type="project" value="TreeGrafter"/>
</dbReference>
<dbReference type="InterPro" id="IPR045117">
    <property type="entry name" value="ATXN2-like"/>
</dbReference>
<dbReference type="GeneID" id="63822210"/>
<feature type="region of interest" description="Disordered" evidence="1">
    <location>
        <begin position="1"/>
        <end position="82"/>
    </location>
</feature>
<feature type="region of interest" description="Disordered" evidence="1">
    <location>
        <begin position="190"/>
        <end position="221"/>
    </location>
</feature>
<dbReference type="PANTHER" id="PTHR12854">
    <property type="entry name" value="ATAXIN 2-RELATED"/>
    <property type="match status" value="1"/>
</dbReference>
<dbReference type="PANTHER" id="PTHR12854:SF7">
    <property type="entry name" value="ATAXIN-2 HOMOLOG"/>
    <property type="match status" value="1"/>
</dbReference>
<dbReference type="Proteomes" id="UP000076871">
    <property type="component" value="Unassembled WGS sequence"/>
</dbReference>
<dbReference type="InterPro" id="IPR009604">
    <property type="entry name" value="LsmAD_domain"/>
</dbReference>
<feature type="region of interest" description="Disordered" evidence="1">
    <location>
        <begin position="442"/>
        <end position="636"/>
    </location>
</feature>
<dbReference type="RefSeq" id="XP_040758526.1">
    <property type="nucleotide sequence ID" value="XM_040905180.1"/>
</dbReference>
<evidence type="ECO:0000256" key="1">
    <source>
        <dbReference type="SAM" id="MobiDB-lite"/>
    </source>
</evidence>
<dbReference type="EMBL" id="KV427677">
    <property type="protein sequence ID" value="KZT00786.1"/>
    <property type="molecule type" value="Genomic_DNA"/>
</dbReference>
<dbReference type="GO" id="GO:0010494">
    <property type="term" value="C:cytoplasmic stress granule"/>
    <property type="evidence" value="ECO:0007669"/>
    <property type="project" value="TreeGrafter"/>
</dbReference>
<feature type="compositionally biased region" description="Low complexity" evidence="1">
    <location>
        <begin position="491"/>
        <end position="514"/>
    </location>
</feature>
<evidence type="ECO:0000313" key="4">
    <source>
        <dbReference type="Proteomes" id="UP000076871"/>
    </source>
</evidence>
<dbReference type="InParanoid" id="A0A165BD78"/>
<reference evidence="3 4" key="1">
    <citation type="journal article" date="2016" name="Mol. Biol. Evol.">
        <title>Comparative Genomics of Early-Diverging Mushroom-Forming Fungi Provides Insights into the Origins of Lignocellulose Decay Capabilities.</title>
        <authorList>
            <person name="Nagy L.G."/>
            <person name="Riley R."/>
            <person name="Tritt A."/>
            <person name="Adam C."/>
            <person name="Daum C."/>
            <person name="Floudas D."/>
            <person name="Sun H."/>
            <person name="Yadav J.S."/>
            <person name="Pangilinan J."/>
            <person name="Larsson K.H."/>
            <person name="Matsuura K."/>
            <person name="Barry K."/>
            <person name="Labutti K."/>
            <person name="Kuo R."/>
            <person name="Ohm R.A."/>
            <person name="Bhattacharya S.S."/>
            <person name="Shirouzu T."/>
            <person name="Yoshinaga Y."/>
            <person name="Martin F.M."/>
            <person name="Grigoriev I.V."/>
            <person name="Hibbett D.S."/>
        </authorList>
    </citation>
    <scope>NUCLEOTIDE SEQUENCE [LARGE SCALE GENOMIC DNA]</scope>
    <source>
        <strain evidence="3 4">93-53</strain>
    </source>
</reference>
<keyword evidence="4" id="KW-1185">Reference proteome</keyword>
<protein>
    <recommendedName>
        <fullName evidence="2">LsmAD domain-containing protein</fullName>
    </recommendedName>
</protein>
<dbReference type="SMART" id="SM01272">
    <property type="entry name" value="LsmAD"/>
    <property type="match status" value="1"/>
</dbReference>